<dbReference type="WBParaSite" id="nRc.2.0.1.t09351-RA">
    <property type="protein sequence ID" value="nRc.2.0.1.t09351-RA"/>
    <property type="gene ID" value="nRc.2.0.1.g09351"/>
</dbReference>
<proteinExistence type="predicted"/>
<keyword evidence="1" id="KW-1185">Reference proteome</keyword>
<evidence type="ECO:0000313" key="1">
    <source>
        <dbReference type="Proteomes" id="UP000887565"/>
    </source>
</evidence>
<sequence length="60" mass="6801">MSTPTIQGSKINEDVDEAEHYYRQHTNGQISDGKKAGCDLLENNQALKNLREETLIRLVN</sequence>
<reference evidence="2" key="1">
    <citation type="submission" date="2022-11" db="UniProtKB">
        <authorList>
            <consortium name="WormBaseParasite"/>
        </authorList>
    </citation>
    <scope>IDENTIFICATION</scope>
</reference>
<name>A0A915I6F9_ROMCU</name>
<dbReference type="AlphaFoldDB" id="A0A915I6F9"/>
<accession>A0A915I6F9</accession>
<dbReference type="Proteomes" id="UP000887565">
    <property type="component" value="Unplaced"/>
</dbReference>
<organism evidence="1 2">
    <name type="scientific">Romanomermis culicivorax</name>
    <name type="common">Nematode worm</name>
    <dbReference type="NCBI Taxonomy" id="13658"/>
    <lineage>
        <taxon>Eukaryota</taxon>
        <taxon>Metazoa</taxon>
        <taxon>Ecdysozoa</taxon>
        <taxon>Nematoda</taxon>
        <taxon>Enoplea</taxon>
        <taxon>Dorylaimia</taxon>
        <taxon>Mermithida</taxon>
        <taxon>Mermithoidea</taxon>
        <taxon>Mermithidae</taxon>
        <taxon>Romanomermis</taxon>
    </lineage>
</organism>
<protein>
    <submittedName>
        <fullName evidence="2">Uncharacterized protein</fullName>
    </submittedName>
</protein>
<evidence type="ECO:0000313" key="2">
    <source>
        <dbReference type="WBParaSite" id="nRc.2.0.1.t09351-RA"/>
    </source>
</evidence>